<dbReference type="Pfam" id="PF02811">
    <property type="entry name" value="PHP"/>
    <property type="match status" value="1"/>
</dbReference>
<dbReference type="InterPro" id="IPR016195">
    <property type="entry name" value="Pol/histidinol_Pase-like"/>
</dbReference>
<dbReference type="PANTHER" id="PTHR42924">
    <property type="entry name" value="EXONUCLEASE"/>
    <property type="match status" value="1"/>
</dbReference>
<dbReference type="InterPro" id="IPR003141">
    <property type="entry name" value="Pol/His_phosphatase_N"/>
</dbReference>
<dbReference type="EMBL" id="MOXJ01000001">
    <property type="protein sequence ID" value="PDO11821.1"/>
    <property type="molecule type" value="Genomic_DNA"/>
</dbReference>
<evidence type="ECO:0000259" key="1">
    <source>
        <dbReference type="SMART" id="SM00481"/>
    </source>
</evidence>
<dbReference type="PANTHER" id="PTHR42924:SF3">
    <property type="entry name" value="POLYMERASE_HISTIDINOL PHOSPHATASE N-TERMINAL DOMAIN-CONTAINING PROTEIN"/>
    <property type="match status" value="1"/>
</dbReference>
<evidence type="ECO:0000313" key="3">
    <source>
        <dbReference type="Proteomes" id="UP000243688"/>
    </source>
</evidence>
<dbReference type="GO" id="GO:0004534">
    <property type="term" value="F:5'-3' RNA exonuclease activity"/>
    <property type="evidence" value="ECO:0007669"/>
    <property type="project" value="TreeGrafter"/>
</dbReference>
<dbReference type="Proteomes" id="UP000243688">
    <property type="component" value="Unassembled WGS sequence"/>
</dbReference>
<name>A0A2A6E454_9BACL</name>
<protein>
    <submittedName>
        <fullName evidence="2">Phosphatase</fullName>
    </submittedName>
</protein>
<dbReference type="GO" id="GO:0035312">
    <property type="term" value="F:5'-3' DNA exonuclease activity"/>
    <property type="evidence" value="ECO:0007669"/>
    <property type="project" value="TreeGrafter"/>
</dbReference>
<dbReference type="SUPFAM" id="SSF89550">
    <property type="entry name" value="PHP domain-like"/>
    <property type="match status" value="1"/>
</dbReference>
<accession>A0A2A6E454</accession>
<sequence>MAERAQADLHVHTSVSDGDFPPAEVVRLAAEAGLQAIAVTDHDTLDGFSEAAEAGRRWGVEVVPGVEISTSSDGKDIHVLGYFVDVSDARFRERLAYQRDARRRRNERMAERLRELGVPVALEEIEEEARRSGKPNRHIGRAHIADWLVRNGYAESRADAFRRWLGREGAAYVALSRIAPEEAIRWIHEAGGAAVLAHPGLYGVPDLVDRLAAFGLDGVEAYHSDHDADQEAFYAAAAERLGLVATAGSDFHGRRGGDFFHGPVGNRRISRDVLEHLKERTKRST</sequence>
<dbReference type="InterPro" id="IPR052018">
    <property type="entry name" value="PHP_domain"/>
</dbReference>
<proteinExistence type="predicted"/>
<dbReference type="Gene3D" id="1.10.150.650">
    <property type="match status" value="1"/>
</dbReference>
<gene>
    <name evidence="2" type="ORF">BLM47_01165</name>
</gene>
<dbReference type="Gene3D" id="3.20.20.140">
    <property type="entry name" value="Metal-dependent hydrolases"/>
    <property type="match status" value="1"/>
</dbReference>
<dbReference type="SMART" id="SM00481">
    <property type="entry name" value="POLIIIAc"/>
    <property type="match status" value="1"/>
</dbReference>
<dbReference type="CDD" id="cd07438">
    <property type="entry name" value="PHP_HisPPase_AMP"/>
    <property type="match status" value="1"/>
</dbReference>
<reference evidence="2 3" key="1">
    <citation type="submission" date="2016-12" db="EMBL/GenBank/DDBJ databases">
        <title>Candidatus Reconcilibacillus cellulovorans genome.</title>
        <authorList>
            <person name="Kolinko S."/>
            <person name="Wu Y.-W."/>
            <person name="Tachea F."/>
            <person name="Denzel E."/>
            <person name="Hiras J."/>
            <person name="Baecker N."/>
            <person name="Chan L.J."/>
            <person name="Eichorst S.A."/>
            <person name="Frey D."/>
            <person name="Adams P.D."/>
            <person name="Pray T."/>
            <person name="Tanjore D."/>
            <person name="Petzold C.J."/>
            <person name="Gladden J.M."/>
            <person name="Simmons B.A."/>
            <person name="Singer S.W."/>
        </authorList>
    </citation>
    <scope>NUCLEOTIDE SEQUENCE [LARGE SCALE GENOMIC DNA]</scope>
    <source>
        <strain evidence="2">JTherm</strain>
    </source>
</reference>
<dbReference type="AlphaFoldDB" id="A0A2A6E454"/>
<comment type="caution">
    <text evidence="2">The sequence shown here is derived from an EMBL/GenBank/DDBJ whole genome shotgun (WGS) entry which is preliminary data.</text>
</comment>
<dbReference type="InterPro" id="IPR004013">
    <property type="entry name" value="PHP_dom"/>
</dbReference>
<evidence type="ECO:0000313" key="2">
    <source>
        <dbReference type="EMBL" id="PDO11821.1"/>
    </source>
</evidence>
<feature type="domain" description="Polymerase/histidinol phosphatase N-terminal" evidence="1">
    <location>
        <begin position="7"/>
        <end position="72"/>
    </location>
</feature>
<organism evidence="2 3">
    <name type="scientific">Candidatus Reconcilbacillus cellulovorans</name>
    <dbReference type="NCBI Taxonomy" id="1906605"/>
    <lineage>
        <taxon>Bacteria</taxon>
        <taxon>Bacillati</taxon>
        <taxon>Bacillota</taxon>
        <taxon>Bacilli</taxon>
        <taxon>Bacillales</taxon>
        <taxon>Paenibacillaceae</taxon>
        <taxon>Candidatus Reconcilbacillus</taxon>
    </lineage>
</organism>